<gene>
    <name evidence="1" type="ORF">Glove_157g32</name>
</gene>
<protein>
    <submittedName>
        <fullName evidence="1">Uncharacterized protein</fullName>
    </submittedName>
</protein>
<dbReference type="Proteomes" id="UP000266861">
    <property type="component" value="Unassembled WGS sequence"/>
</dbReference>
<proteinExistence type="predicted"/>
<sequence>MVISQPCSRHWTYRLDKRPLFPVPVSPYALNIKSNSTQSPALTCLNLVIELLSVSSHQRPKQESPRLIFGKQIPLLHNSNSALPFNLHLTPPSSQQSSHHTFLPPNTSLVPTTITPRISAQRTTPWVAPEDFTAVTGLSKTYFMKRPLMPLNLVFMPGPKEDTVTEEYRPKIKRPNSVFHDVSATHYNSSLTKLTRILLS</sequence>
<reference evidence="1 2" key="1">
    <citation type="submission" date="2018-08" db="EMBL/GenBank/DDBJ databases">
        <title>Genome and evolution of the arbuscular mycorrhizal fungus Diversispora epigaea (formerly Glomus versiforme) and its bacterial endosymbionts.</title>
        <authorList>
            <person name="Sun X."/>
            <person name="Fei Z."/>
            <person name="Harrison M."/>
        </authorList>
    </citation>
    <scope>NUCLEOTIDE SEQUENCE [LARGE SCALE GENOMIC DNA]</scope>
    <source>
        <strain evidence="1 2">IT104</strain>
    </source>
</reference>
<evidence type="ECO:0000313" key="1">
    <source>
        <dbReference type="EMBL" id="RHZ78716.1"/>
    </source>
</evidence>
<name>A0A397IY68_9GLOM</name>
<evidence type="ECO:0000313" key="2">
    <source>
        <dbReference type="Proteomes" id="UP000266861"/>
    </source>
</evidence>
<keyword evidence="2" id="KW-1185">Reference proteome</keyword>
<accession>A0A397IY68</accession>
<organism evidence="1 2">
    <name type="scientific">Diversispora epigaea</name>
    <dbReference type="NCBI Taxonomy" id="1348612"/>
    <lineage>
        <taxon>Eukaryota</taxon>
        <taxon>Fungi</taxon>
        <taxon>Fungi incertae sedis</taxon>
        <taxon>Mucoromycota</taxon>
        <taxon>Glomeromycotina</taxon>
        <taxon>Glomeromycetes</taxon>
        <taxon>Diversisporales</taxon>
        <taxon>Diversisporaceae</taxon>
        <taxon>Diversispora</taxon>
    </lineage>
</organism>
<dbReference type="AlphaFoldDB" id="A0A397IY68"/>
<comment type="caution">
    <text evidence="1">The sequence shown here is derived from an EMBL/GenBank/DDBJ whole genome shotgun (WGS) entry which is preliminary data.</text>
</comment>
<dbReference type="EMBL" id="PQFF01000148">
    <property type="protein sequence ID" value="RHZ78716.1"/>
    <property type="molecule type" value="Genomic_DNA"/>
</dbReference>